<comment type="caution">
    <text evidence="2">The sequence shown here is derived from an EMBL/GenBank/DDBJ whole genome shotgun (WGS) entry which is preliminary data.</text>
</comment>
<reference evidence="2" key="1">
    <citation type="journal article" date="2020" name="Cell">
        <title>Large-Scale Comparative Analyses of Tick Genomes Elucidate Their Genetic Diversity and Vector Capacities.</title>
        <authorList>
            <consortium name="Tick Genome and Microbiome Consortium (TIGMIC)"/>
            <person name="Jia N."/>
            <person name="Wang J."/>
            <person name="Shi W."/>
            <person name="Du L."/>
            <person name="Sun Y."/>
            <person name="Zhan W."/>
            <person name="Jiang J.F."/>
            <person name="Wang Q."/>
            <person name="Zhang B."/>
            <person name="Ji P."/>
            <person name="Bell-Sakyi L."/>
            <person name="Cui X.M."/>
            <person name="Yuan T.T."/>
            <person name="Jiang B.G."/>
            <person name="Yang W.F."/>
            <person name="Lam T.T."/>
            <person name="Chang Q.C."/>
            <person name="Ding S.J."/>
            <person name="Wang X.J."/>
            <person name="Zhu J.G."/>
            <person name="Ruan X.D."/>
            <person name="Zhao L."/>
            <person name="Wei J.T."/>
            <person name="Ye R.Z."/>
            <person name="Que T.C."/>
            <person name="Du C.H."/>
            <person name="Zhou Y.H."/>
            <person name="Cheng J.X."/>
            <person name="Dai P.F."/>
            <person name="Guo W.B."/>
            <person name="Han X.H."/>
            <person name="Huang E.J."/>
            <person name="Li L.F."/>
            <person name="Wei W."/>
            <person name="Gao Y.C."/>
            <person name="Liu J.Z."/>
            <person name="Shao H.Z."/>
            <person name="Wang X."/>
            <person name="Wang C.C."/>
            <person name="Yang T.C."/>
            <person name="Huo Q.B."/>
            <person name="Li W."/>
            <person name="Chen H.Y."/>
            <person name="Chen S.E."/>
            <person name="Zhou L.G."/>
            <person name="Ni X.B."/>
            <person name="Tian J.H."/>
            <person name="Sheng Y."/>
            <person name="Liu T."/>
            <person name="Pan Y.S."/>
            <person name="Xia L.Y."/>
            <person name="Li J."/>
            <person name="Zhao F."/>
            <person name="Cao W.C."/>
        </authorList>
    </citation>
    <scope>NUCLEOTIDE SEQUENCE</scope>
    <source>
        <strain evidence="2">Rmic-2018</strain>
    </source>
</reference>
<dbReference type="Proteomes" id="UP000821866">
    <property type="component" value="Chromosome 8"/>
</dbReference>
<feature type="region of interest" description="Disordered" evidence="1">
    <location>
        <begin position="345"/>
        <end position="365"/>
    </location>
</feature>
<name>A0A9J6DBG2_RHIMP</name>
<gene>
    <name evidence="2" type="ORF">HPB51_018817</name>
</gene>
<evidence type="ECO:0000256" key="1">
    <source>
        <dbReference type="SAM" id="MobiDB-lite"/>
    </source>
</evidence>
<feature type="region of interest" description="Disordered" evidence="1">
    <location>
        <begin position="218"/>
        <end position="238"/>
    </location>
</feature>
<evidence type="ECO:0000313" key="3">
    <source>
        <dbReference type="Proteomes" id="UP000821866"/>
    </source>
</evidence>
<keyword evidence="3" id="KW-1185">Reference proteome</keyword>
<dbReference type="AlphaFoldDB" id="A0A9J6DBG2"/>
<dbReference type="VEuPathDB" id="VectorBase:LOC119177129"/>
<reference evidence="2" key="2">
    <citation type="submission" date="2021-09" db="EMBL/GenBank/DDBJ databases">
        <authorList>
            <person name="Jia N."/>
            <person name="Wang J."/>
            <person name="Shi W."/>
            <person name="Du L."/>
            <person name="Sun Y."/>
            <person name="Zhan W."/>
            <person name="Jiang J."/>
            <person name="Wang Q."/>
            <person name="Zhang B."/>
            <person name="Ji P."/>
            <person name="Sakyi L.B."/>
            <person name="Cui X."/>
            <person name="Yuan T."/>
            <person name="Jiang B."/>
            <person name="Yang W."/>
            <person name="Lam T.T.-Y."/>
            <person name="Chang Q."/>
            <person name="Ding S."/>
            <person name="Wang X."/>
            <person name="Zhu J."/>
            <person name="Ruan X."/>
            <person name="Zhao L."/>
            <person name="Wei J."/>
            <person name="Que T."/>
            <person name="Du C."/>
            <person name="Cheng J."/>
            <person name="Dai P."/>
            <person name="Han X."/>
            <person name="Huang E."/>
            <person name="Gao Y."/>
            <person name="Liu J."/>
            <person name="Shao H."/>
            <person name="Ye R."/>
            <person name="Li L."/>
            <person name="Wei W."/>
            <person name="Wang X."/>
            <person name="Wang C."/>
            <person name="Huo Q."/>
            <person name="Li W."/>
            <person name="Guo W."/>
            <person name="Chen H."/>
            <person name="Chen S."/>
            <person name="Zhou L."/>
            <person name="Zhou L."/>
            <person name="Ni X."/>
            <person name="Tian J."/>
            <person name="Zhou Y."/>
            <person name="Sheng Y."/>
            <person name="Liu T."/>
            <person name="Pan Y."/>
            <person name="Xia L."/>
            <person name="Li J."/>
            <person name="Zhao F."/>
            <person name="Cao W."/>
        </authorList>
    </citation>
    <scope>NUCLEOTIDE SEQUENCE</scope>
    <source>
        <strain evidence="2">Rmic-2018</strain>
        <tissue evidence="2">Larvae</tissue>
    </source>
</reference>
<dbReference type="EMBL" id="JABSTU010000010">
    <property type="protein sequence ID" value="KAH8019305.1"/>
    <property type="molecule type" value="Genomic_DNA"/>
</dbReference>
<feature type="region of interest" description="Disordered" evidence="1">
    <location>
        <begin position="1"/>
        <end position="20"/>
    </location>
</feature>
<feature type="region of interest" description="Disordered" evidence="1">
    <location>
        <begin position="42"/>
        <end position="107"/>
    </location>
</feature>
<sequence>MPRYPARRSSSFPNPPDDNGLFATLRNHIASSVNDVDDQFRSHLNAGARESSEAGSTTTPAISRAGSLADASVSPRRLSVRKESSAGSVRSSGRDTPSRLAADGDTGEGGGGFGFGATVAHISSAFRSYLADMTTEPPLEPTFGAGSEERLPTPPVRKESLGRFSVAPVALESTGPFEESAKSACSNGISMSAIREDLPGFDFCRRSWDAVPDPNTLGCPRGDSVRPENTESHSVAPGHLPATVAKKSRRSSSLVQLKRFAKFRLSLRNGKRLKRRPSLRSYDDKHKRFLELHVAQRRRRNFPRTYTWLAAVCEAFLRTARCSRGESSPELRSFSWEEALPNEDHASSITVPSPPENASGGFEPSSVVQKEGCWLTVENCSRSALSARGDFHSPAEDP</sequence>
<protein>
    <submittedName>
        <fullName evidence="2">Uncharacterized protein</fullName>
    </submittedName>
</protein>
<accession>A0A9J6DBG2</accession>
<proteinExistence type="predicted"/>
<evidence type="ECO:0000313" key="2">
    <source>
        <dbReference type="EMBL" id="KAH8019305.1"/>
    </source>
</evidence>
<organism evidence="2 3">
    <name type="scientific">Rhipicephalus microplus</name>
    <name type="common">Cattle tick</name>
    <name type="synonym">Boophilus microplus</name>
    <dbReference type="NCBI Taxonomy" id="6941"/>
    <lineage>
        <taxon>Eukaryota</taxon>
        <taxon>Metazoa</taxon>
        <taxon>Ecdysozoa</taxon>
        <taxon>Arthropoda</taxon>
        <taxon>Chelicerata</taxon>
        <taxon>Arachnida</taxon>
        <taxon>Acari</taxon>
        <taxon>Parasitiformes</taxon>
        <taxon>Ixodida</taxon>
        <taxon>Ixodoidea</taxon>
        <taxon>Ixodidae</taxon>
        <taxon>Rhipicephalinae</taxon>
        <taxon>Rhipicephalus</taxon>
        <taxon>Boophilus</taxon>
    </lineage>
</organism>